<dbReference type="WBParaSite" id="L893_g23331.t1">
    <property type="protein sequence ID" value="L893_g23331.t1"/>
    <property type="gene ID" value="L893_g23331"/>
</dbReference>
<reference evidence="4" key="1">
    <citation type="submission" date="2016-11" db="UniProtKB">
        <authorList>
            <consortium name="WormBaseParasite"/>
        </authorList>
    </citation>
    <scope>IDENTIFICATION</scope>
</reference>
<dbReference type="AlphaFoldDB" id="A0A1I7Z681"/>
<feature type="compositionally biased region" description="Basic and acidic residues" evidence="1">
    <location>
        <begin position="95"/>
        <end position="117"/>
    </location>
</feature>
<keyword evidence="3" id="KW-1185">Reference proteome</keyword>
<evidence type="ECO:0000313" key="3">
    <source>
        <dbReference type="Proteomes" id="UP000095287"/>
    </source>
</evidence>
<dbReference type="Proteomes" id="UP000095287">
    <property type="component" value="Unplaced"/>
</dbReference>
<feature type="chain" id="PRO_5009313057" evidence="2">
    <location>
        <begin position="25"/>
        <end position="127"/>
    </location>
</feature>
<evidence type="ECO:0000256" key="1">
    <source>
        <dbReference type="SAM" id="MobiDB-lite"/>
    </source>
</evidence>
<feature type="compositionally biased region" description="Low complexity" evidence="1">
    <location>
        <begin position="51"/>
        <end position="63"/>
    </location>
</feature>
<feature type="signal peptide" evidence="2">
    <location>
        <begin position="1"/>
        <end position="24"/>
    </location>
</feature>
<accession>A0A1I7Z681</accession>
<name>A0A1I7Z681_9BILA</name>
<feature type="region of interest" description="Disordered" evidence="1">
    <location>
        <begin position="27"/>
        <end position="79"/>
    </location>
</feature>
<sequence length="127" mass="13908">MIASAAVYSGFLLCPALLTHVLLGCRPKPKTTALSPAQPRIPKEHPKNVDSTTSGTPPSTTNNTPPPTKQQKILANKSTRVEKTVEIMIPDDIVRSNEYRDAQNEIKQSTDDGDSYKQKPLLVPTKE</sequence>
<proteinExistence type="predicted"/>
<feature type="region of interest" description="Disordered" evidence="1">
    <location>
        <begin position="95"/>
        <end position="127"/>
    </location>
</feature>
<protein>
    <submittedName>
        <fullName evidence="4">Secreted protein</fullName>
    </submittedName>
</protein>
<organism evidence="3 4">
    <name type="scientific">Steinernema glaseri</name>
    <dbReference type="NCBI Taxonomy" id="37863"/>
    <lineage>
        <taxon>Eukaryota</taxon>
        <taxon>Metazoa</taxon>
        <taxon>Ecdysozoa</taxon>
        <taxon>Nematoda</taxon>
        <taxon>Chromadorea</taxon>
        <taxon>Rhabditida</taxon>
        <taxon>Tylenchina</taxon>
        <taxon>Panagrolaimomorpha</taxon>
        <taxon>Strongyloidoidea</taxon>
        <taxon>Steinernematidae</taxon>
        <taxon>Steinernema</taxon>
    </lineage>
</organism>
<keyword evidence="2" id="KW-0732">Signal</keyword>
<evidence type="ECO:0000256" key="2">
    <source>
        <dbReference type="SAM" id="SignalP"/>
    </source>
</evidence>
<evidence type="ECO:0000313" key="4">
    <source>
        <dbReference type="WBParaSite" id="L893_g23331.t1"/>
    </source>
</evidence>
<feature type="compositionally biased region" description="Polar residues" evidence="1">
    <location>
        <begin position="69"/>
        <end position="78"/>
    </location>
</feature>